<dbReference type="Pfam" id="PF00936">
    <property type="entry name" value="BMC"/>
    <property type="match status" value="1"/>
</dbReference>
<dbReference type="PANTHER" id="PTHR33941:SF11">
    <property type="entry name" value="BACTERIAL MICROCOMPARTMENT SHELL PROTEIN PDUJ"/>
    <property type="match status" value="1"/>
</dbReference>
<dbReference type="RefSeq" id="WP_119972107.1">
    <property type="nucleotide sequence ID" value="NZ_CP032416.1"/>
</dbReference>
<name>A0A386H3V7_9CLOT</name>
<evidence type="ECO:0000256" key="1">
    <source>
        <dbReference type="ARBA" id="ARBA00024322"/>
    </source>
</evidence>
<feature type="domain" description="BMC" evidence="4">
    <location>
        <begin position="3"/>
        <end position="89"/>
    </location>
</feature>
<dbReference type="InterPro" id="IPR037233">
    <property type="entry name" value="CcmK-like_sf"/>
</dbReference>
<organism evidence="5 6">
    <name type="scientific">Clostridium fermenticellae</name>
    <dbReference type="NCBI Taxonomy" id="2068654"/>
    <lineage>
        <taxon>Bacteria</taxon>
        <taxon>Bacillati</taxon>
        <taxon>Bacillota</taxon>
        <taxon>Clostridia</taxon>
        <taxon>Eubacteriales</taxon>
        <taxon>Clostridiaceae</taxon>
        <taxon>Clostridium</taxon>
    </lineage>
</organism>
<dbReference type="GO" id="GO:0031469">
    <property type="term" value="C:bacterial microcompartment"/>
    <property type="evidence" value="ECO:0007669"/>
    <property type="project" value="UniProtKB-SubCell"/>
</dbReference>
<reference evidence="5 6" key="1">
    <citation type="journal article" date="2019" name="Int. J. Syst. Evol. Microbiol.">
        <title>Clostridium fermenticellae sp. nov., isolated from the mud in a fermentation cellar for the production of the Chinese liquor, baijiu.</title>
        <authorList>
            <person name="Xu P.X."/>
            <person name="Chai L.J."/>
            <person name="Qiu T."/>
            <person name="Zhang X.J."/>
            <person name="Lu Z.M."/>
            <person name="Xiao C."/>
            <person name="Wang S.T."/>
            <person name="Shen C.H."/>
            <person name="Shi J.S."/>
            <person name="Xu Z.H."/>
        </authorList>
    </citation>
    <scope>NUCLEOTIDE SEQUENCE [LARGE SCALE GENOMIC DNA]</scope>
    <source>
        <strain evidence="5 6">JN500901</strain>
    </source>
</reference>
<dbReference type="Proteomes" id="UP000266301">
    <property type="component" value="Chromosome"/>
</dbReference>
<evidence type="ECO:0000313" key="6">
    <source>
        <dbReference type="Proteomes" id="UP000266301"/>
    </source>
</evidence>
<gene>
    <name evidence="5" type="ORF">D4Z93_07675</name>
</gene>
<evidence type="ECO:0000256" key="2">
    <source>
        <dbReference type="ARBA" id="ARBA00024446"/>
    </source>
</evidence>
<dbReference type="PROSITE" id="PS51930">
    <property type="entry name" value="BMC_2"/>
    <property type="match status" value="1"/>
</dbReference>
<dbReference type="PANTHER" id="PTHR33941">
    <property type="entry name" value="PROPANEDIOL UTILIZATION PROTEIN PDUA"/>
    <property type="match status" value="1"/>
</dbReference>
<dbReference type="EMBL" id="CP032416">
    <property type="protein sequence ID" value="AYD40409.1"/>
    <property type="molecule type" value="Genomic_DNA"/>
</dbReference>
<dbReference type="InterPro" id="IPR050575">
    <property type="entry name" value="BMC_shell"/>
</dbReference>
<protein>
    <submittedName>
        <fullName evidence="5">BMC domain-containing protein</fullName>
    </submittedName>
</protein>
<dbReference type="CDD" id="cd07045">
    <property type="entry name" value="BMC_CcmK_like"/>
    <property type="match status" value="1"/>
</dbReference>
<evidence type="ECO:0000259" key="4">
    <source>
        <dbReference type="PROSITE" id="PS51930"/>
    </source>
</evidence>
<dbReference type="AlphaFoldDB" id="A0A386H3V7"/>
<keyword evidence="2" id="KW-1283">Bacterial microcompartment</keyword>
<dbReference type="InterPro" id="IPR000249">
    <property type="entry name" value="BMC_dom"/>
</dbReference>
<comment type="similarity">
    <text evidence="3">Belongs to the bacterial microcompartments protein family.</text>
</comment>
<accession>A0A386H3V7</accession>
<dbReference type="InterPro" id="IPR044872">
    <property type="entry name" value="CcmK/CsoS1_BMC"/>
</dbReference>
<keyword evidence="6" id="KW-1185">Reference proteome</keyword>
<dbReference type="SUPFAM" id="SSF143414">
    <property type="entry name" value="CcmK-like"/>
    <property type="match status" value="1"/>
</dbReference>
<comment type="subcellular location">
    <subcellularLocation>
        <location evidence="1">Bacterial microcompartment</location>
    </subcellularLocation>
</comment>
<dbReference type="KEGG" id="cfer:D4Z93_07675"/>
<evidence type="ECO:0000313" key="5">
    <source>
        <dbReference type="EMBL" id="AYD40409.1"/>
    </source>
</evidence>
<dbReference type="OrthoDB" id="9812608at2"/>
<sequence length="234" mass="25921">MQALGLIETKGLLAAIEAADAMVKSANVSILEKTYVGGGLVTVSINGDVGAVKASVEAGAAAVKGIGEEFLISEHVIPRPHDELKTIIGPDDPEDGDFHDEVIDKEENNAVIDTNKEEILTKVEDEELIYEQPETATDDEENIKDEVEDKNDTDISDSGKFHKFKLENLHREDVNKLVNENGLEKTLSMLLKLKVVKLRNLAREYKDFVITGRAISKADKNLLIAKFKIYYEKK</sequence>
<dbReference type="SMART" id="SM00877">
    <property type="entry name" value="BMC"/>
    <property type="match status" value="1"/>
</dbReference>
<dbReference type="Gene3D" id="3.30.70.1710">
    <property type="match status" value="1"/>
</dbReference>
<proteinExistence type="inferred from homology"/>
<evidence type="ECO:0000256" key="3">
    <source>
        <dbReference type="PROSITE-ProRule" id="PRU01278"/>
    </source>
</evidence>